<evidence type="ECO:0000313" key="3">
    <source>
        <dbReference type="EMBL" id="PBC32982.1"/>
    </source>
</evidence>
<reference evidence="3 4" key="1">
    <citation type="submission" date="2014-07" db="EMBL/GenBank/DDBJ databases">
        <title>Genomic and transcriptomic analysis on Apis cerana provide comprehensive insights into honey bee biology.</title>
        <authorList>
            <person name="Diao Q."/>
            <person name="Sun L."/>
            <person name="Zheng H."/>
            <person name="Zheng H."/>
            <person name="Xu S."/>
            <person name="Wang S."/>
            <person name="Zeng Z."/>
            <person name="Hu F."/>
            <person name="Su S."/>
            <person name="Wu J."/>
        </authorList>
    </citation>
    <scope>NUCLEOTIDE SEQUENCE [LARGE SCALE GENOMIC DNA]</scope>
    <source>
        <tissue evidence="3">Pupae without intestine</tissue>
    </source>
</reference>
<feature type="region of interest" description="Disordered" evidence="1">
    <location>
        <begin position="76"/>
        <end position="99"/>
    </location>
</feature>
<dbReference type="AlphaFoldDB" id="A0A2A3EP02"/>
<keyword evidence="2" id="KW-1133">Transmembrane helix</keyword>
<proteinExistence type="predicted"/>
<sequence>MRHLQRTTNQDVETTQSPASRIICNAWSAILQEVFFFLFITIRVNYAPIDYLDYVLLRITSVTSMGGLLLMGEELTNNARSGPHPDHHQRPPRNEPGYTISKRSVFAAAPANSAAHV</sequence>
<organism evidence="3 4">
    <name type="scientific">Apis cerana cerana</name>
    <name type="common">Oriental honeybee</name>
    <dbReference type="NCBI Taxonomy" id="94128"/>
    <lineage>
        <taxon>Eukaryota</taxon>
        <taxon>Metazoa</taxon>
        <taxon>Ecdysozoa</taxon>
        <taxon>Arthropoda</taxon>
        <taxon>Hexapoda</taxon>
        <taxon>Insecta</taxon>
        <taxon>Pterygota</taxon>
        <taxon>Neoptera</taxon>
        <taxon>Endopterygota</taxon>
        <taxon>Hymenoptera</taxon>
        <taxon>Apocrita</taxon>
        <taxon>Aculeata</taxon>
        <taxon>Apoidea</taxon>
        <taxon>Anthophila</taxon>
        <taxon>Apidae</taxon>
        <taxon>Apis</taxon>
    </lineage>
</organism>
<evidence type="ECO:0000313" key="4">
    <source>
        <dbReference type="Proteomes" id="UP000242457"/>
    </source>
</evidence>
<keyword evidence="2" id="KW-0472">Membrane</keyword>
<dbReference type="EMBL" id="KZ288209">
    <property type="protein sequence ID" value="PBC32982.1"/>
    <property type="molecule type" value="Genomic_DNA"/>
</dbReference>
<protein>
    <submittedName>
        <fullName evidence="3">Uncharacterized protein</fullName>
    </submittedName>
</protein>
<feature type="transmembrane region" description="Helical" evidence="2">
    <location>
        <begin position="21"/>
        <end position="42"/>
    </location>
</feature>
<evidence type="ECO:0000256" key="2">
    <source>
        <dbReference type="SAM" id="Phobius"/>
    </source>
</evidence>
<feature type="compositionally biased region" description="Basic and acidic residues" evidence="1">
    <location>
        <begin position="83"/>
        <end position="93"/>
    </location>
</feature>
<keyword evidence="4" id="KW-1185">Reference proteome</keyword>
<dbReference type="Proteomes" id="UP000242457">
    <property type="component" value="Unassembled WGS sequence"/>
</dbReference>
<keyword evidence="2" id="KW-0812">Transmembrane</keyword>
<name>A0A2A3EP02_APICC</name>
<evidence type="ECO:0000256" key="1">
    <source>
        <dbReference type="SAM" id="MobiDB-lite"/>
    </source>
</evidence>
<feature type="transmembrane region" description="Helical" evidence="2">
    <location>
        <begin position="54"/>
        <end position="71"/>
    </location>
</feature>
<gene>
    <name evidence="3" type="ORF">APICC_09923</name>
</gene>
<accession>A0A2A3EP02</accession>